<reference evidence="3" key="1">
    <citation type="submission" date="2025-08" db="UniProtKB">
        <authorList>
            <consortium name="RefSeq"/>
        </authorList>
    </citation>
    <scope>IDENTIFICATION</scope>
    <source>
        <tissue evidence="3">Whole organism</tissue>
    </source>
</reference>
<dbReference type="Proteomes" id="UP000694843">
    <property type="component" value="Unplaced"/>
</dbReference>
<dbReference type="RefSeq" id="XP_018016117.1">
    <property type="nucleotide sequence ID" value="XM_018160628.2"/>
</dbReference>
<protein>
    <submittedName>
        <fullName evidence="3">Uncharacterized protein LOC108672873</fullName>
    </submittedName>
</protein>
<accession>A0A8B7NQX8</accession>
<evidence type="ECO:0000313" key="3">
    <source>
        <dbReference type="RefSeq" id="XP_018016117.1"/>
    </source>
</evidence>
<keyword evidence="1" id="KW-0812">Transmembrane</keyword>
<dbReference type="GeneID" id="108672873"/>
<proteinExistence type="predicted"/>
<gene>
    <name evidence="3" type="primary">LOC108672873</name>
</gene>
<dbReference type="KEGG" id="hazt:108672873"/>
<evidence type="ECO:0000256" key="1">
    <source>
        <dbReference type="SAM" id="Phobius"/>
    </source>
</evidence>
<organism evidence="2 3">
    <name type="scientific">Hyalella azteca</name>
    <name type="common">Amphipod</name>
    <dbReference type="NCBI Taxonomy" id="294128"/>
    <lineage>
        <taxon>Eukaryota</taxon>
        <taxon>Metazoa</taxon>
        <taxon>Ecdysozoa</taxon>
        <taxon>Arthropoda</taxon>
        <taxon>Crustacea</taxon>
        <taxon>Multicrustacea</taxon>
        <taxon>Malacostraca</taxon>
        <taxon>Eumalacostraca</taxon>
        <taxon>Peracarida</taxon>
        <taxon>Amphipoda</taxon>
        <taxon>Senticaudata</taxon>
        <taxon>Talitrida</taxon>
        <taxon>Talitroidea</taxon>
        <taxon>Hyalellidae</taxon>
        <taxon>Hyalella</taxon>
    </lineage>
</organism>
<keyword evidence="2" id="KW-1185">Reference proteome</keyword>
<feature type="transmembrane region" description="Helical" evidence="1">
    <location>
        <begin position="280"/>
        <end position="300"/>
    </location>
</feature>
<keyword evidence="1" id="KW-0472">Membrane</keyword>
<keyword evidence="1" id="KW-1133">Transmembrane helix</keyword>
<evidence type="ECO:0000313" key="2">
    <source>
        <dbReference type="Proteomes" id="UP000694843"/>
    </source>
</evidence>
<dbReference type="AlphaFoldDB" id="A0A8B7NQX8"/>
<name>A0A8B7NQX8_HYAAZ</name>
<sequence>MEQSAISKYTDQDMISDREVLDGYKSKNPLLFSHYDKNSLTLYFAACCHPAVIGTSMKIHVSGIDLTAAKVDFQNYTIQPYGSKTVINLRHLTTTLSIDRTYNRLVTESTNRLYATLHYLLPGYSANNTTHTNILVDIKFKEVSSFIVNLSVVDIANFLNVIENTRMIFRSNNDQVIPADKELLATASWKTFRQILRFLVQEIERSCPNIDAAAVVLNRYERTTIMRLVYHHFSLVYRLFENREGLEQRLEEARMFLMEDLKTVVTSRMNFECVNLTTPYLVVFILVVTYNALHFSFNVADT</sequence>